<feature type="transmembrane region" description="Helical" evidence="1">
    <location>
        <begin position="21"/>
        <end position="39"/>
    </location>
</feature>
<gene>
    <name evidence="2" type="ORF">GM173_11310</name>
</gene>
<name>A0ABS2CDD0_9NEIS</name>
<sequence>MNKTRFRYHKQQSLRTRSASAWFLLIPVVFLIAWLFLTVFQNINLSSWIVLFILLLLVQSFLGFPKTYICINLADRLLHRETVWRGKVLSRGREISLDDFDFMYADFQETNESGEGYRGFIKLFSRKRREFNLRCVDGTVADLLAEMERLSAELALPAKDYTRLM</sequence>
<feature type="transmembrane region" description="Helical" evidence="1">
    <location>
        <begin position="45"/>
        <end position="64"/>
    </location>
</feature>
<dbReference type="EMBL" id="WOFE01000005">
    <property type="protein sequence ID" value="MBM5572163.1"/>
    <property type="molecule type" value="Genomic_DNA"/>
</dbReference>
<keyword evidence="1" id="KW-1133">Transmembrane helix</keyword>
<keyword evidence="1" id="KW-0472">Membrane</keyword>
<evidence type="ECO:0000313" key="2">
    <source>
        <dbReference type="EMBL" id="MBM5572163.1"/>
    </source>
</evidence>
<protein>
    <submittedName>
        <fullName evidence="2">Uncharacterized protein</fullName>
    </submittedName>
</protein>
<dbReference type="Proteomes" id="UP001195660">
    <property type="component" value="Unassembled WGS sequence"/>
</dbReference>
<proteinExistence type="predicted"/>
<accession>A0ABS2CDD0</accession>
<keyword evidence="1" id="KW-0812">Transmembrane</keyword>
<keyword evidence="3" id="KW-1185">Reference proteome</keyword>
<evidence type="ECO:0000313" key="3">
    <source>
        <dbReference type="Proteomes" id="UP001195660"/>
    </source>
</evidence>
<evidence type="ECO:0000256" key="1">
    <source>
        <dbReference type="SAM" id="Phobius"/>
    </source>
</evidence>
<organism evidence="2 3">
    <name type="scientific">Deefgea chitinilytica</name>
    <dbReference type="NCBI Taxonomy" id="570276"/>
    <lineage>
        <taxon>Bacteria</taxon>
        <taxon>Pseudomonadati</taxon>
        <taxon>Pseudomonadota</taxon>
        <taxon>Betaproteobacteria</taxon>
        <taxon>Neisseriales</taxon>
        <taxon>Chitinibacteraceae</taxon>
        <taxon>Deefgea</taxon>
    </lineage>
</organism>
<dbReference type="RefSeq" id="WP_203571492.1">
    <property type="nucleotide sequence ID" value="NZ_WOFE01000005.1"/>
</dbReference>
<reference evidence="2 3" key="1">
    <citation type="submission" date="2019-11" db="EMBL/GenBank/DDBJ databases">
        <title>Novel Deefgea species.</title>
        <authorList>
            <person name="Han J.-H."/>
        </authorList>
    </citation>
    <scope>NUCLEOTIDE SEQUENCE [LARGE SCALE GENOMIC DNA]</scope>
    <source>
        <strain evidence="2 3">LMG 24817</strain>
    </source>
</reference>
<comment type="caution">
    <text evidence="2">The sequence shown here is derived from an EMBL/GenBank/DDBJ whole genome shotgun (WGS) entry which is preliminary data.</text>
</comment>